<feature type="domain" description="J" evidence="2">
    <location>
        <begin position="5"/>
        <end position="70"/>
    </location>
</feature>
<accession>S7VJ87</accession>
<dbReference type="PROSITE" id="PS50076">
    <property type="entry name" value="DNAJ_2"/>
    <property type="match status" value="1"/>
</dbReference>
<reference evidence="3 4" key="1">
    <citation type="journal article" date="2013" name="Genome Announc.">
        <title>Draft genome sequences for three mercury-methylating, sulfate-reducing bacteria.</title>
        <authorList>
            <person name="Brown S.D."/>
            <person name="Hurt R.A.Jr."/>
            <person name="Gilmour C.C."/>
            <person name="Elias D.A."/>
        </authorList>
    </citation>
    <scope>NUCLEOTIDE SEQUENCE [LARGE SCALE GENOMIC DNA]</scope>
    <source>
        <strain evidence="3 4">DSM 2059</strain>
    </source>
</reference>
<organism evidence="3 4">
    <name type="scientific">Desulfococcus multivorans DSM 2059</name>
    <dbReference type="NCBI Taxonomy" id="1121405"/>
    <lineage>
        <taxon>Bacteria</taxon>
        <taxon>Pseudomonadati</taxon>
        <taxon>Thermodesulfobacteriota</taxon>
        <taxon>Desulfobacteria</taxon>
        <taxon>Desulfobacterales</taxon>
        <taxon>Desulfococcaceae</taxon>
        <taxon>Desulfococcus</taxon>
    </lineage>
</organism>
<dbReference type="InterPro" id="IPR036869">
    <property type="entry name" value="J_dom_sf"/>
</dbReference>
<dbReference type="InterPro" id="IPR001623">
    <property type="entry name" value="DnaJ_domain"/>
</dbReference>
<dbReference type="SUPFAM" id="SSF49493">
    <property type="entry name" value="HSP40/DnaJ peptide-binding domain"/>
    <property type="match status" value="1"/>
</dbReference>
<dbReference type="GO" id="GO:0051082">
    <property type="term" value="F:unfolded protein binding"/>
    <property type="evidence" value="ECO:0007669"/>
    <property type="project" value="InterPro"/>
</dbReference>
<protein>
    <submittedName>
        <fullName evidence="3">Heat shock protein DnaJ domain protein</fullName>
    </submittedName>
</protein>
<dbReference type="SUPFAM" id="SSF46565">
    <property type="entry name" value="Chaperone J-domain"/>
    <property type="match status" value="1"/>
</dbReference>
<dbReference type="PATRIC" id="fig|1121405.3.peg.334"/>
<dbReference type="CDD" id="cd06257">
    <property type="entry name" value="DnaJ"/>
    <property type="match status" value="1"/>
</dbReference>
<keyword evidence="3" id="KW-0346">Stress response</keyword>
<dbReference type="PANTHER" id="PTHR44145">
    <property type="entry name" value="DNAJ HOMOLOG SUBFAMILY A MEMBER 3, MITOCHONDRIAL"/>
    <property type="match status" value="1"/>
</dbReference>
<dbReference type="AlphaFoldDB" id="S7VJ87"/>
<comment type="caution">
    <text evidence="3">The sequence shown here is derived from an EMBL/GenBank/DDBJ whole genome shotgun (WGS) entry which is preliminary data.</text>
</comment>
<dbReference type="eggNOG" id="COG0484">
    <property type="taxonomic scope" value="Bacteria"/>
</dbReference>
<evidence type="ECO:0000256" key="1">
    <source>
        <dbReference type="ARBA" id="ARBA00023186"/>
    </source>
</evidence>
<dbReference type="InterPro" id="IPR051938">
    <property type="entry name" value="Apopto_cytoskel_mod"/>
</dbReference>
<dbReference type="InterPro" id="IPR002939">
    <property type="entry name" value="DnaJ_C"/>
</dbReference>
<keyword evidence="1" id="KW-0143">Chaperone</keyword>
<name>S7VJ87_DESML</name>
<dbReference type="STRING" id="897.B2D07_17375"/>
<dbReference type="PRINTS" id="PR00625">
    <property type="entry name" value="JDOMAIN"/>
</dbReference>
<proteinExistence type="predicted"/>
<dbReference type="EMBL" id="ATHJ01000022">
    <property type="protein sequence ID" value="EPR44638.1"/>
    <property type="molecule type" value="Genomic_DNA"/>
</dbReference>
<dbReference type="SMART" id="SM00271">
    <property type="entry name" value="DnaJ"/>
    <property type="match status" value="1"/>
</dbReference>
<keyword evidence="4" id="KW-1185">Reference proteome</keyword>
<dbReference type="InterPro" id="IPR008971">
    <property type="entry name" value="HSP40/DnaJ_pept-bd"/>
</dbReference>
<dbReference type="GO" id="GO:0006457">
    <property type="term" value="P:protein folding"/>
    <property type="evidence" value="ECO:0007669"/>
    <property type="project" value="InterPro"/>
</dbReference>
<evidence type="ECO:0000313" key="4">
    <source>
        <dbReference type="Proteomes" id="UP000014977"/>
    </source>
</evidence>
<dbReference type="Pfam" id="PF01556">
    <property type="entry name" value="DnaJ_C"/>
    <property type="match status" value="1"/>
</dbReference>
<evidence type="ECO:0000313" key="3">
    <source>
        <dbReference type="EMBL" id="EPR44638.1"/>
    </source>
</evidence>
<dbReference type="Gene3D" id="2.60.260.20">
    <property type="entry name" value="Urease metallochaperone UreE, N-terminal domain"/>
    <property type="match status" value="1"/>
</dbReference>
<evidence type="ECO:0000259" key="2">
    <source>
        <dbReference type="PROSITE" id="PS50076"/>
    </source>
</evidence>
<dbReference type="PANTHER" id="PTHR44145:SF3">
    <property type="entry name" value="DNAJ HOMOLOG SUBFAMILY A MEMBER 3, MITOCHONDRIAL"/>
    <property type="match status" value="1"/>
</dbReference>
<dbReference type="Pfam" id="PF00226">
    <property type="entry name" value="DnaJ"/>
    <property type="match status" value="1"/>
</dbReference>
<dbReference type="Gene3D" id="1.10.287.110">
    <property type="entry name" value="DnaJ domain"/>
    <property type="match status" value="1"/>
</dbReference>
<dbReference type="Proteomes" id="UP000014977">
    <property type="component" value="Unassembled WGS sequence"/>
</dbReference>
<sequence>MTQEDYYQVLGVGPDAGKREIKEGYRKLAFRYHPDRNTDDPEAAERMKRINEAYAVLSDPSKKQAYDDLRRRFGADAHGRFRQNYSEQDIFRGSDINQIFEEMARSFGLRGFDAIFKDFYGQGYQTFQFKGKGVRGGGFFFFGGPGTGPASHRNTPGVLDGIVRRLLEKSGAGSGFMKGADVEETLVLPPETARDGGPYAYEHKRLGKKLVVRIPPGVREGQRIRLSGMGRPSIIGSPPGDLYLKVRIQKPLLSRIKGFLAKLAS</sequence>
<gene>
    <name evidence="3" type="ORF">dsmv_1097</name>
</gene>